<evidence type="ECO:0000256" key="1">
    <source>
        <dbReference type="ARBA" id="ARBA00004141"/>
    </source>
</evidence>
<dbReference type="InterPro" id="IPR007016">
    <property type="entry name" value="O-antigen_ligase-rel_domated"/>
</dbReference>
<keyword evidence="2 5" id="KW-0812">Transmembrane</keyword>
<keyword evidence="3 5" id="KW-1133">Transmembrane helix</keyword>
<feature type="domain" description="O-antigen ligase-related" evidence="6">
    <location>
        <begin position="178"/>
        <end position="336"/>
    </location>
</feature>
<feature type="transmembrane region" description="Helical" evidence="5">
    <location>
        <begin position="176"/>
        <end position="209"/>
    </location>
</feature>
<feature type="transmembrane region" description="Helical" evidence="5">
    <location>
        <begin position="114"/>
        <end position="137"/>
    </location>
</feature>
<dbReference type="PANTHER" id="PTHR37422:SF17">
    <property type="entry name" value="O-ANTIGEN LIGASE"/>
    <property type="match status" value="1"/>
</dbReference>
<evidence type="ECO:0000313" key="8">
    <source>
        <dbReference type="Proteomes" id="UP000005289"/>
    </source>
</evidence>
<dbReference type="PANTHER" id="PTHR37422">
    <property type="entry name" value="TEICHURONIC ACID BIOSYNTHESIS PROTEIN TUAE"/>
    <property type="match status" value="1"/>
</dbReference>
<name>W0DSJ1_9GAMM</name>
<feature type="transmembrane region" description="Helical" evidence="5">
    <location>
        <begin position="324"/>
        <end position="347"/>
    </location>
</feature>
<evidence type="ECO:0000313" key="7">
    <source>
        <dbReference type="EMBL" id="AHF00213.1"/>
    </source>
</evidence>
<feature type="transmembrane region" description="Helical" evidence="5">
    <location>
        <begin position="359"/>
        <end position="378"/>
    </location>
</feature>
<evidence type="ECO:0000256" key="2">
    <source>
        <dbReference type="ARBA" id="ARBA00022692"/>
    </source>
</evidence>
<dbReference type="InterPro" id="IPR051533">
    <property type="entry name" value="WaaL-like"/>
</dbReference>
<dbReference type="HOGENOM" id="CLU_049451_0_1_6"/>
<organism evidence="7 8">
    <name type="scientific">Thioalkalivibrio paradoxus ARh 1</name>
    <dbReference type="NCBI Taxonomy" id="713585"/>
    <lineage>
        <taxon>Bacteria</taxon>
        <taxon>Pseudomonadati</taxon>
        <taxon>Pseudomonadota</taxon>
        <taxon>Gammaproteobacteria</taxon>
        <taxon>Chromatiales</taxon>
        <taxon>Ectothiorhodospiraceae</taxon>
        <taxon>Thioalkalivibrio</taxon>
    </lineage>
</organism>
<dbReference type="OrthoDB" id="8576060at2"/>
<dbReference type="STRING" id="713585.THITH_12615"/>
<proteinExistence type="predicted"/>
<sequence length="424" mass="45660">MTLSPQAGLMTVSAMLFLMLATVTSTPIRPTVWAVILLVFAMVYLFRHRGDRALGGLDLAVVLALLSYLFTSVPHLIREPNVSYYTAGPLGMAAAVPVYLVLRHALQDPARLRTALEWGLAAGAAGALAVALYQYFWLGYPRVINFLALIDLGFVNVAMLFLALGLTRGSAQRPWLVLAIVAMTLIAAVNATRGSLIVIPLLLAAWVLLNRDRVSLRSLGFGALAFVVFVGLAYSAIPALQERAAQSVEEARFIADGDLESPISSGDRLGLWIAASRAFLENPLTGLTRPEREAQIRDLVDTGVVHARIATITGGHAHNHYFEMLASTGILGLVGILAYLVFPALLFLWRYRRDRSDGFALAGLLFVAAFMILNMTEVPLKKDYIAFFYGSLVAALLALSLVHRGSGRTATTGAPEESAGRGPG</sequence>
<evidence type="ECO:0000256" key="4">
    <source>
        <dbReference type="ARBA" id="ARBA00023136"/>
    </source>
</evidence>
<evidence type="ECO:0000259" key="6">
    <source>
        <dbReference type="Pfam" id="PF04932"/>
    </source>
</evidence>
<dbReference type="EMBL" id="CP007029">
    <property type="protein sequence ID" value="AHF00213.1"/>
    <property type="molecule type" value="Genomic_DNA"/>
</dbReference>
<feature type="transmembrane region" description="Helical" evidence="5">
    <location>
        <begin position="53"/>
        <end position="70"/>
    </location>
</feature>
<gene>
    <name evidence="7" type="ORF">THITH_12615</name>
</gene>
<dbReference type="AlphaFoldDB" id="W0DSJ1"/>
<reference evidence="7 8" key="1">
    <citation type="submission" date="2013-12" db="EMBL/GenBank/DDBJ databases">
        <authorList>
            <consortium name="DOE Joint Genome Institute"/>
            <person name="Muyzer G."/>
            <person name="Huntemann M."/>
            <person name="Han J."/>
            <person name="Chen A."/>
            <person name="Kyrpides N."/>
            <person name="Mavromatis K."/>
            <person name="Markowitz V."/>
            <person name="Palaniappan K."/>
            <person name="Ivanova N."/>
            <person name="Schaumberg A."/>
            <person name="Pati A."/>
            <person name="Liolios K."/>
            <person name="Nordberg H.P."/>
            <person name="Cantor M.N."/>
            <person name="Hua S.X."/>
            <person name="Woyke T."/>
        </authorList>
    </citation>
    <scope>NUCLEOTIDE SEQUENCE [LARGE SCALE GENOMIC DNA]</scope>
    <source>
        <strain evidence="7 8">ARh 1</strain>
    </source>
</reference>
<dbReference type="KEGG" id="tti:THITH_12615"/>
<evidence type="ECO:0000256" key="3">
    <source>
        <dbReference type="ARBA" id="ARBA00022989"/>
    </source>
</evidence>
<keyword evidence="8" id="KW-1185">Reference proteome</keyword>
<feature type="transmembrane region" description="Helical" evidence="5">
    <location>
        <begin position="82"/>
        <end position="102"/>
    </location>
</feature>
<feature type="transmembrane region" description="Helical" evidence="5">
    <location>
        <begin position="30"/>
        <end position="46"/>
    </location>
</feature>
<feature type="transmembrane region" description="Helical" evidence="5">
    <location>
        <begin position="384"/>
        <end position="402"/>
    </location>
</feature>
<dbReference type="Proteomes" id="UP000005289">
    <property type="component" value="Chromosome"/>
</dbReference>
<feature type="transmembrane region" description="Helical" evidence="5">
    <location>
        <begin position="7"/>
        <end position="24"/>
    </location>
</feature>
<accession>W0DSJ1</accession>
<keyword evidence="4 5" id="KW-0472">Membrane</keyword>
<dbReference type="Pfam" id="PF04932">
    <property type="entry name" value="Wzy_C"/>
    <property type="match status" value="1"/>
</dbReference>
<evidence type="ECO:0000256" key="5">
    <source>
        <dbReference type="SAM" id="Phobius"/>
    </source>
</evidence>
<comment type="subcellular location">
    <subcellularLocation>
        <location evidence="1">Membrane</location>
        <topology evidence="1">Multi-pass membrane protein</topology>
    </subcellularLocation>
</comment>
<dbReference type="RefSeq" id="WP_006748419.1">
    <property type="nucleotide sequence ID" value="NZ_CP007029.1"/>
</dbReference>
<dbReference type="GO" id="GO:0016020">
    <property type="term" value="C:membrane"/>
    <property type="evidence" value="ECO:0007669"/>
    <property type="project" value="UniProtKB-SubCell"/>
</dbReference>
<feature type="transmembrane region" description="Helical" evidence="5">
    <location>
        <begin position="215"/>
        <end position="237"/>
    </location>
</feature>
<protein>
    <recommendedName>
        <fullName evidence="6">O-antigen ligase-related domain-containing protein</fullName>
    </recommendedName>
</protein>
<feature type="transmembrane region" description="Helical" evidence="5">
    <location>
        <begin position="143"/>
        <end position="164"/>
    </location>
</feature>